<name>A0AAD7TA28_9TELE</name>
<reference evidence="2" key="1">
    <citation type="journal article" date="2023" name="Science">
        <title>Genome structures resolve the early diversification of teleost fishes.</title>
        <authorList>
            <person name="Parey E."/>
            <person name="Louis A."/>
            <person name="Montfort J."/>
            <person name="Bouchez O."/>
            <person name="Roques C."/>
            <person name="Iampietro C."/>
            <person name="Lluch J."/>
            <person name="Castinel A."/>
            <person name="Donnadieu C."/>
            <person name="Desvignes T."/>
            <person name="Floi Bucao C."/>
            <person name="Jouanno E."/>
            <person name="Wen M."/>
            <person name="Mejri S."/>
            <person name="Dirks R."/>
            <person name="Jansen H."/>
            <person name="Henkel C."/>
            <person name="Chen W.J."/>
            <person name="Zahm M."/>
            <person name="Cabau C."/>
            <person name="Klopp C."/>
            <person name="Thompson A.W."/>
            <person name="Robinson-Rechavi M."/>
            <person name="Braasch I."/>
            <person name="Lecointre G."/>
            <person name="Bobe J."/>
            <person name="Postlethwait J.H."/>
            <person name="Berthelot C."/>
            <person name="Roest Crollius H."/>
            <person name="Guiguen Y."/>
        </authorList>
    </citation>
    <scope>NUCLEOTIDE SEQUENCE</scope>
    <source>
        <strain evidence="2">NC1722</strain>
    </source>
</reference>
<gene>
    <name evidence="2" type="ORF">AAFF_G00283860</name>
</gene>
<proteinExistence type="predicted"/>
<organism evidence="2 3">
    <name type="scientific">Aldrovandia affinis</name>
    <dbReference type="NCBI Taxonomy" id="143900"/>
    <lineage>
        <taxon>Eukaryota</taxon>
        <taxon>Metazoa</taxon>
        <taxon>Chordata</taxon>
        <taxon>Craniata</taxon>
        <taxon>Vertebrata</taxon>
        <taxon>Euteleostomi</taxon>
        <taxon>Actinopterygii</taxon>
        <taxon>Neopterygii</taxon>
        <taxon>Teleostei</taxon>
        <taxon>Notacanthiformes</taxon>
        <taxon>Halosauridae</taxon>
        <taxon>Aldrovandia</taxon>
    </lineage>
</organism>
<dbReference type="EMBL" id="JAINUG010000004">
    <property type="protein sequence ID" value="KAJ8417159.1"/>
    <property type="molecule type" value="Genomic_DNA"/>
</dbReference>
<comment type="caution">
    <text evidence="2">The sequence shown here is derived from an EMBL/GenBank/DDBJ whole genome shotgun (WGS) entry which is preliminary data.</text>
</comment>
<keyword evidence="3" id="KW-1185">Reference proteome</keyword>
<dbReference type="AlphaFoldDB" id="A0AAD7TA28"/>
<dbReference type="Proteomes" id="UP001221898">
    <property type="component" value="Unassembled WGS sequence"/>
</dbReference>
<evidence type="ECO:0000313" key="2">
    <source>
        <dbReference type="EMBL" id="KAJ8417159.1"/>
    </source>
</evidence>
<protein>
    <submittedName>
        <fullName evidence="2">Uncharacterized protein</fullName>
    </submittedName>
</protein>
<evidence type="ECO:0000256" key="1">
    <source>
        <dbReference type="SAM" id="MobiDB-lite"/>
    </source>
</evidence>
<sequence length="99" mass="11057">MTPRRPRTAGEARRNKPLNARTNFDPPPPSENRGSVDSDWNRERTQAIKGAIVEAGGKHGQWEHNVLEDPPIPILYQLSSLPTACMVLIVLVEAHKTRP</sequence>
<accession>A0AAD7TA28</accession>
<evidence type="ECO:0000313" key="3">
    <source>
        <dbReference type="Proteomes" id="UP001221898"/>
    </source>
</evidence>
<feature type="region of interest" description="Disordered" evidence="1">
    <location>
        <begin position="1"/>
        <end position="41"/>
    </location>
</feature>